<keyword evidence="2" id="KW-1185">Reference proteome</keyword>
<sequence length="270" mass="28352">MSDPAVPGRDPASDAPSRNVERVELPPHRFAGLVAPAVDRAFTAAMCAGRDGVVELSSRYGGPAASGFLVEFRTRLATPGGTVSCPGFAALTRYQDPAACRRALDKQVAYGMLQRMPDGGCCATDRGLAFLGELWQVHARATGELWAGHDDRLTRLVTALGRVLTYALVLAESDEPGAFAALAPPHEPEDSPPGVLLLNRLGTLRHHRADAHAAAWTAAGHTATSVAALPPGPERLAIEQETDRRAAGPYAVLSAEERLAMLGDLAALPG</sequence>
<evidence type="ECO:0000313" key="2">
    <source>
        <dbReference type="Proteomes" id="UP000198765"/>
    </source>
</evidence>
<protein>
    <submittedName>
        <fullName evidence="1">Uncharacterized protein</fullName>
    </submittedName>
</protein>
<dbReference type="AlphaFoldDB" id="A0A1A9AA38"/>
<accession>A0A1A9AA38</accession>
<dbReference type="RefSeq" id="WP_091199546.1">
    <property type="nucleotide sequence ID" value="NZ_LT594324.1"/>
</dbReference>
<dbReference type="OrthoDB" id="3540741at2"/>
<proteinExistence type="predicted"/>
<organism evidence="1 2">
    <name type="scientific">Micromonospora narathiwatensis</name>
    <dbReference type="NCBI Taxonomy" id="299146"/>
    <lineage>
        <taxon>Bacteria</taxon>
        <taxon>Bacillati</taxon>
        <taxon>Actinomycetota</taxon>
        <taxon>Actinomycetes</taxon>
        <taxon>Micromonosporales</taxon>
        <taxon>Micromonosporaceae</taxon>
        <taxon>Micromonospora</taxon>
    </lineage>
</organism>
<dbReference type="Proteomes" id="UP000198765">
    <property type="component" value="Chromosome I"/>
</dbReference>
<reference evidence="1 2" key="1">
    <citation type="submission" date="2016-06" db="EMBL/GenBank/DDBJ databases">
        <authorList>
            <person name="Kjaerup R.B."/>
            <person name="Dalgaard T.S."/>
            <person name="Juul-Madsen H.R."/>
        </authorList>
    </citation>
    <scope>NUCLEOTIDE SEQUENCE [LARGE SCALE GENOMIC DNA]</scope>
    <source>
        <strain evidence="1 2">DSM 45248</strain>
    </source>
</reference>
<gene>
    <name evidence="1" type="ORF">GA0070621_4631</name>
</gene>
<evidence type="ECO:0000313" key="1">
    <source>
        <dbReference type="EMBL" id="SBT53000.1"/>
    </source>
</evidence>
<name>A0A1A9AA38_9ACTN</name>
<dbReference type="PATRIC" id="fig|299146.4.peg.4782"/>
<dbReference type="EMBL" id="LT594324">
    <property type="protein sequence ID" value="SBT53000.1"/>
    <property type="molecule type" value="Genomic_DNA"/>
</dbReference>